<evidence type="ECO:0000313" key="13">
    <source>
        <dbReference type="Proteomes" id="UP001152797"/>
    </source>
</evidence>
<dbReference type="Pfam" id="PF13499">
    <property type="entry name" value="EF-hand_7"/>
    <property type="match status" value="1"/>
</dbReference>
<keyword evidence="3" id="KW-0106">Calcium</keyword>
<feature type="transmembrane region" description="Helical" evidence="8">
    <location>
        <begin position="306"/>
        <end position="335"/>
    </location>
</feature>
<feature type="transmembrane region" description="Helical" evidence="8">
    <location>
        <begin position="187"/>
        <end position="207"/>
    </location>
</feature>
<dbReference type="PANTHER" id="PTHR10037">
    <property type="entry name" value="VOLTAGE-GATED CATION CHANNEL CALCIUM AND SODIUM"/>
    <property type="match status" value="1"/>
</dbReference>
<dbReference type="InterPro" id="IPR002048">
    <property type="entry name" value="EF_hand_dom"/>
</dbReference>
<feature type="compositionally biased region" description="Low complexity" evidence="7">
    <location>
        <begin position="1074"/>
        <end position="1086"/>
    </location>
</feature>
<feature type="transmembrane region" description="Helical" evidence="8">
    <location>
        <begin position="373"/>
        <end position="394"/>
    </location>
</feature>
<protein>
    <submittedName>
        <fullName evidence="12">Sodium channel protein type 11 subunit alpha</fullName>
    </submittedName>
</protein>
<keyword evidence="6" id="KW-0175">Coiled coil</keyword>
<dbReference type="InterPro" id="IPR018247">
    <property type="entry name" value="EF_Hand_1_Ca_BS"/>
</dbReference>
<dbReference type="InterPro" id="IPR011992">
    <property type="entry name" value="EF-hand-dom_pair"/>
</dbReference>
<dbReference type="InterPro" id="IPR043203">
    <property type="entry name" value="VGCC_Ca_Na"/>
</dbReference>
<sequence>MNQFEEALSQLESLHAQELTRVQTELQTKIEQLQASLMEAEALKTAAAEPQALAAVIEHIAQELQEPALAQEATQESQMDETTKHRVYAKAQSVTFEDEKREGSVRSRLSSSDEKTRLEMLECQRGLLTSNMNEEARSKLYRMQEEMYKKEKAIGEINARVRNPSVKEQEGAIERKVTLACILNSRAFGLFVAGMIIFNSILLGLDVNRNKAALDEQILVVLGEICNAFFFIELMLRLWCYRTHFFCGDELGWNFFDSFLVLSSILDVVLTYTATNMSPAVAGSVKMLKLFRIMRVFRVFRFFRQLANWAMMILDSLKSLFGALILLGIIIYVFAVSLSMNTADWLIMQEKEGVTDELKSSVDFWFGSLGKTLYTLLLSILGGVSWHLVCDLLLEIDILSAVLLLFYIMFTIFSVLNVITGVFVDSAIQTSNSQRDIQIEREMELKDSFLKSLKGFFEALDTDGSGSIHLEEIKIMLQDPTLAAYFAVLGFDEVNANQIFHLLDDDESGEVSIEEFLDGCSKLKGAARSIDVHALMHQCRRRQGVAVVKESPPKKMEGLLSFAQREGLTEEEAQKVLRLNRPVTDAGWVEAEDLGEEALLIAKETMEAGRYLEYACYESTGAPQGRAVLKLQSWEEEGVLTGSHGECSDPYYQWYADHDIRDRGAVYHVCTGKHSTCRFKLPRGDRRIVIHLDRWRLLSPAIMIRSDYMKEKGERQRQSCQAAGGGGFPPPAPEKRGPREGETRDKSPKEERKKRRVEEHIKDQMARQEKRRRSKSPSRKRRNKDKSKKERGKGRRRDSSEDSSGAKSSSGSSHFQAAPARRGELWRQAQKKPGRLAQRSLDEMCRYLADRHETAEGELAWAGQKVVAYLNQVVLVNHPPARIGVRSHREMVTLAMTVDELLGGRIMHALDLLLQRFKAIEASFEEGGWQTARHLELIPGGGAGLLREDERAAAAKAEIQAPQGEKSVSHQERKESPLRGRQTAWKKTREDQGQHVTFEEKRAQHEQGEGDGQKGIAPVVIVDDGPDKSQNQDQPLQKGSKGKMKGGGKGKRSRPAWKASKFGRPKGSHHKGVGKASKGSKAGPPGDESLPPQRVVMST</sequence>
<feature type="domain" description="EF-hand" evidence="9">
    <location>
        <begin position="491"/>
        <end position="526"/>
    </location>
</feature>
<dbReference type="Proteomes" id="UP001152797">
    <property type="component" value="Unassembled WGS sequence"/>
</dbReference>
<feature type="compositionally biased region" description="Basic residues" evidence="7">
    <location>
        <begin position="1040"/>
        <end position="1073"/>
    </location>
</feature>
<dbReference type="SUPFAM" id="SSF47473">
    <property type="entry name" value="EF-hand"/>
    <property type="match status" value="1"/>
</dbReference>
<keyword evidence="5 8" id="KW-0472">Membrane</keyword>
<dbReference type="PANTHER" id="PTHR10037:SF62">
    <property type="entry name" value="SODIUM CHANNEL PROTEIN 60E"/>
    <property type="match status" value="1"/>
</dbReference>
<feature type="compositionally biased region" description="Basic and acidic residues" evidence="7">
    <location>
        <begin position="733"/>
        <end position="768"/>
    </location>
</feature>
<dbReference type="GO" id="GO:0001518">
    <property type="term" value="C:voltage-gated sodium channel complex"/>
    <property type="evidence" value="ECO:0007669"/>
    <property type="project" value="TreeGrafter"/>
</dbReference>
<evidence type="ECO:0000256" key="3">
    <source>
        <dbReference type="ARBA" id="ARBA00022837"/>
    </source>
</evidence>
<reference evidence="10" key="1">
    <citation type="submission" date="2022-10" db="EMBL/GenBank/DDBJ databases">
        <authorList>
            <person name="Chen Y."/>
            <person name="Dougan E. K."/>
            <person name="Chan C."/>
            <person name="Rhodes N."/>
            <person name="Thang M."/>
        </authorList>
    </citation>
    <scope>NUCLEOTIDE SEQUENCE</scope>
</reference>
<keyword evidence="12" id="KW-0813">Transport</keyword>
<keyword evidence="13" id="KW-1185">Reference proteome</keyword>
<evidence type="ECO:0000256" key="7">
    <source>
        <dbReference type="SAM" id="MobiDB-lite"/>
    </source>
</evidence>
<dbReference type="Pfam" id="PF00520">
    <property type="entry name" value="Ion_trans"/>
    <property type="match status" value="1"/>
</dbReference>
<evidence type="ECO:0000256" key="8">
    <source>
        <dbReference type="SAM" id="Phobius"/>
    </source>
</evidence>
<evidence type="ECO:0000313" key="12">
    <source>
        <dbReference type="EMBL" id="CAL4781757.1"/>
    </source>
</evidence>
<feature type="transmembrane region" description="Helical" evidence="8">
    <location>
        <begin position="401"/>
        <end position="424"/>
    </location>
</feature>
<evidence type="ECO:0000256" key="4">
    <source>
        <dbReference type="ARBA" id="ARBA00022989"/>
    </source>
</evidence>
<feature type="region of interest" description="Disordered" evidence="7">
    <location>
        <begin position="951"/>
        <end position="1099"/>
    </location>
</feature>
<dbReference type="InterPro" id="IPR027359">
    <property type="entry name" value="Volt_channel_dom_sf"/>
</dbReference>
<evidence type="ECO:0000259" key="9">
    <source>
        <dbReference type="PROSITE" id="PS50222"/>
    </source>
</evidence>
<dbReference type="Gene3D" id="1.20.120.350">
    <property type="entry name" value="Voltage-gated potassium channels. Chain C"/>
    <property type="match status" value="1"/>
</dbReference>
<name>A0A9P1G1H3_9DINO</name>
<feature type="transmembrane region" description="Helical" evidence="8">
    <location>
        <begin position="259"/>
        <end position="285"/>
    </location>
</feature>
<dbReference type="InterPro" id="IPR005821">
    <property type="entry name" value="Ion_trans_dom"/>
</dbReference>
<feature type="compositionally biased region" description="Basic and acidic residues" evidence="7">
    <location>
        <begin position="987"/>
        <end position="1012"/>
    </location>
</feature>
<dbReference type="GO" id="GO:0005248">
    <property type="term" value="F:voltage-gated sodium channel activity"/>
    <property type="evidence" value="ECO:0007669"/>
    <property type="project" value="TreeGrafter"/>
</dbReference>
<accession>A0A9P1G1H3</accession>
<keyword evidence="2 8" id="KW-0812">Transmembrane</keyword>
<feature type="compositionally biased region" description="Low complexity" evidence="7">
    <location>
        <begin position="802"/>
        <end position="813"/>
    </location>
</feature>
<feature type="compositionally biased region" description="Polar residues" evidence="7">
    <location>
        <begin position="1028"/>
        <end position="1037"/>
    </location>
</feature>
<dbReference type="Gene3D" id="1.10.238.10">
    <property type="entry name" value="EF-hand"/>
    <property type="match status" value="1"/>
</dbReference>
<dbReference type="PROSITE" id="PS50222">
    <property type="entry name" value="EF_HAND_2"/>
    <property type="match status" value="2"/>
</dbReference>
<feature type="transmembrane region" description="Helical" evidence="8">
    <location>
        <begin position="219"/>
        <end position="239"/>
    </location>
</feature>
<dbReference type="GO" id="GO:0005509">
    <property type="term" value="F:calcium ion binding"/>
    <property type="evidence" value="ECO:0007669"/>
    <property type="project" value="InterPro"/>
</dbReference>
<keyword evidence="12" id="KW-0406">Ion transport</keyword>
<dbReference type="SUPFAM" id="SSF81324">
    <property type="entry name" value="Voltage-gated potassium channels"/>
    <property type="match status" value="1"/>
</dbReference>
<dbReference type="SMART" id="SM00054">
    <property type="entry name" value="EFh"/>
    <property type="match status" value="2"/>
</dbReference>
<feature type="domain" description="EF-hand" evidence="9">
    <location>
        <begin position="448"/>
        <end position="483"/>
    </location>
</feature>
<evidence type="ECO:0000313" key="11">
    <source>
        <dbReference type="EMBL" id="CAL1147820.1"/>
    </source>
</evidence>
<proteinExistence type="predicted"/>
<dbReference type="EMBL" id="CAMXCT010001954">
    <property type="protein sequence ID" value="CAI3994445.1"/>
    <property type="molecule type" value="Genomic_DNA"/>
</dbReference>
<dbReference type="AlphaFoldDB" id="A0A9P1G1H3"/>
<dbReference type="OrthoDB" id="431340at2759"/>
<dbReference type="CDD" id="cd00051">
    <property type="entry name" value="EFh"/>
    <property type="match status" value="1"/>
</dbReference>
<comment type="caution">
    <text evidence="10">The sequence shown here is derived from an EMBL/GenBank/DDBJ whole genome shotgun (WGS) entry which is preliminary data.</text>
</comment>
<feature type="compositionally biased region" description="Basic residues" evidence="7">
    <location>
        <begin position="769"/>
        <end position="796"/>
    </location>
</feature>
<dbReference type="EMBL" id="CAMXCT020001954">
    <property type="protein sequence ID" value="CAL1147820.1"/>
    <property type="molecule type" value="Genomic_DNA"/>
</dbReference>
<reference evidence="11" key="2">
    <citation type="submission" date="2024-04" db="EMBL/GenBank/DDBJ databases">
        <authorList>
            <person name="Chen Y."/>
            <person name="Shah S."/>
            <person name="Dougan E. K."/>
            <person name="Thang M."/>
            <person name="Chan C."/>
        </authorList>
    </citation>
    <scope>NUCLEOTIDE SEQUENCE [LARGE SCALE GENOMIC DNA]</scope>
</reference>
<feature type="compositionally biased region" description="Basic and acidic residues" evidence="7">
    <location>
        <begin position="967"/>
        <end position="978"/>
    </location>
</feature>
<comment type="subcellular location">
    <subcellularLocation>
        <location evidence="1">Membrane</location>
        <topology evidence="1">Multi-pass membrane protein</topology>
    </subcellularLocation>
</comment>
<evidence type="ECO:0000256" key="5">
    <source>
        <dbReference type="ARBA" id="ARBA00023136"/>
    </source>
</evidence>
<evidence type="ECO:0000313" key="10">
    <source>
        <dbReference type="EMBL" id="CAI3994445.1"/>
    </source>
</evidence>
<gene>
    <name evidence="10" type="ORF">C1SCF055_LOCUS21091</name>
</gene>
<evidence type="ECO:0000256" key="6">
    <source>
        <dbReference type="SAM" id="Coils"/>
    </source>
</evidence>
<keyword evidence="12" id="KW-0407">Ion channel</keyword>
<dbReference type="PROSITE" id="PS00018">
    <property type="entry name" value="EF_HAND_1"/>
    <property type="match status" value="1"/>
</dbReference>
<feature type="coiled-coil region" evidence="6">
    <location>
        <begin position="16"/>
        <end position="43"/>
    </location>
</feature>
<feature type="region of interest" description="Disordered" evidence="7">
    <location>
        <begin position="710"/>
        <end position="837"/>
    </location>
</feature>
<organism evidence="10">
    <name type="scientific">Cladocopium goreaui</name>
    <dbReference type="NCBI Taxonomy" id="2562237"/>
    <lineage>
        <taxon>Eukaryota</taxon>
        <taxon>Sar</taxon>
        <taxon>Alveolata</taxon>
        <taxon>Dinophyceae</taxon>
        <taxon>Suessiales</taxon>
        <taxon>Symbiodiniaceae</taxon>
        <taxon>Cladocopium</taxon>
    </lineage>
</organism>
<evidence type="ECO:0000256" key="1">
    <source>
        <dbReference type="ARBA" id="ARBA00004141"/>
    </source>
</evidence>
<dbReference type="EMBL" id="CAMXCT030001954">
    <property type="protein sequence ID" value="CAL4781757.1"/>
    <property type="molecule type" value="Genomic_DNA"/>
</dbReference>
<evidence type="ECO:0000256" key="2">
    <source>
        <dbReference type="ARBA" id="ARBA00022692"/>
    </source>
</evidence>
<keyword evidence="4 8" id="KW-1133">Transmembrane helix</keyword>
<dbReference type="Gene3D" id="1.10.287.70">
    <property type="match status" value="1"/>
</dbReference>